<dbReference type="InterPro" id="IPR049372">
    <property type="entry name" value="PPP1R21_C"/>
</dbReference>
<dbReference type="EMBL" id="DS469564">
    <property type="protein sequence ID" value="EDO42479.1"/>
    <property type="molecule type" value="Genomic_DNA"/>
</dbReference>
<proteinExistence type="predicted"/>
<gene>
    <name evidence="12" type="ORF">NEMVEDRAFT_v1g165225</name>
</gene>
<dbReference type="eggNOG" id="KOG4421">
    <property type="taxonomic scope" value="Eukaryota"/>
</dbReference>
<keyword evidence="13" id="KW-1185">Reference proteome</keyword>
<dbReference type="GO" id="GO:0003723">
    <property type="term" value="F:RNA binding"/>
    <property type="evidence" value="ECO:0007669"/>
    <property type="project" value="UniProtKB-KW"/>
</dbReference>
<dbReference type="PANTHER" id="PTHR21448:SF0">
    <property type="entry name" value="PROTEIN PHOSPHATASE 1 REGULATORY SUBUNIT 21"/>
    <property type="match status" value="1"/>
</dbReference>
<name>A7S1B5_NEMVE</name>
<dbReference type="PANTHER" id="PTHR21448">
    <property type="entry name" value="SMOOTH MUSCLE MYOSIN HEAVY CHAIN-RELATED"/>
    <property type="match status" value="1"/>
</dbReference>
<dbReference type="InterPro" id="IPR019343">
    <property type="entry name" value="PPP1R21_N"/>
</dbReference>
<evidence type="ECO:0000256" key="1">
    <source>
        <dbReference type="ARBA" id="ARBA00004412"/>
    </source>
</evidence>
<dbReference type="FunCoup" id="A7S1B5">
    <property type="interactions" value="188"/>
</dbReference>
<feature type="coiled-coil region" evidence="9">
    <location>
        <begin position="5"/>
        <end position="163"/>
    </location>
</feature>
<evidence type="ECO:0000256" key="10">
    <source>
        <dbReference type="SAM" id="MobiDB-lite"/>
    </source>
</evidence>
<accession>A7S1B5</accession>
<dbReference type="GO" id="GO:0005769">
    <property type="term" value="C:early endosome"/>
    <property type="evidence" value="ECO:0000318"/>
    <property type="project" value="GO_Central"/>
</dbReference>
<comment type="subcellular location">
    <subcellularLocation>
        <location evidence="1">Early endosome</location>
    </subcellularLocation>
</comment>
<dbReference type="AlphaFoldDB" id="A7S1B5"/>
<evidence type="ECO:0000256" key="8">
    <source>
        <dbReference type="ARBA" id="ARBA00044824"/>
    </source>
</evidence>
<keyword evidence="5 9" id="KW-0175">Coiled coil</keyword>
<dbReference type="PhylomeDB" id="A7S1B5"/>
<evidence type="ECO:0000256" key="3">
    <source>
        <dbReference type="ARBA" id="ARBA00022753"/>
    </source>
</evidence>
<evidence type="ECO:0000256" key="9">
    <source>
        <dbReference type="SAM" id="Coils"/>
    </source>
</evidence>
<evidence type="ECO:0000256" key="5">
    <source>
        <dbReference type="ARBA" id="ARBA00023054"/>
    </source>
</evidence>
<dbReference type="Proteomes" id="UP000001593">
    <property type="component" value="Unassembled WGS sequence"/>
</dbReference>
<dbReference type="InParanoid" id="A7S1B5"/>
<feature type="domain" description="Protein phosphatase 1 regulatory subunit 21 N-terminal" evidence="11">
    <location>
        <begin position="13"/>
        <end position="111"/>
    </location>
</feature>
<dbReference type="OMA" id="XFSQYLH"/>
<evidence type="ECO:0000313" key="12">
    <source>
        <dbReference type="EMBL" id="EDO42479.1"/>
    </source>
</evidence>
<organism evidence="12 13">
    <name type="scientific">Nematostella vectensis</name>
    <name type="common">Starlet sea anemone</name>
    <dbReference type="NCBI Taxonomy" id="45351"/>
    <lineage>
        <taxon>Eukaryota</taxon>
        <taxon>Metazoa</taxon>
        <taxon>Cnidaria</taxon>
        <taxon>Anthozoa</taxon>
        <taxon>Hexacorallia</taxon>
        <taxon>Actiniaria</taxon>
        <taxon>Edwardsiidae</taxon>
        <taxon>Nematostella</taxon>
    </lineage>
</organism>
<feature type="coiled-coil region" evidence="9">
    <location>
        <begin position="690"/>
        <end position="724"/>
    </location>
</feature>
<dbReference type="HOGENOM" id="CLU_022372_0_0_1"/>
<dbReference type="Pfam" id="PF10205">
    <property type="entry name" value="KLRAQ"/>
    <property type="match status" value="1"/>
</dbReference>
<dbReference type="InterPro" id="IPR019348">
    <property type="entry name" value="PPP1R21_six_helix"/>
</dbReference>
<sequence length="763" mass="87350">MSAEGQALQAKYQKLAAEYAKLRAQNTVLKKAVIEEQEKTKSLQETIKQKDQSIRKYEQELDSVQFRNDQLSKRVAVLQEELDESSGKNWKSWASSPSKPPVVNDVKDEELQFKIQENERLQRELSESTQQYRQQLVELQERLAKAERDSSNQQKIIDEASDTHRMVIDKLQEDRALMEVRQPMSVNDKKGGCRGLLSKLFRFCLSVFLKAIYEIEMKVLISEHKELNIFNIPPHDRRHQAKSRELTALANDLIKELMSALSNLHTYTEQRIKTFYVESEQMQLTASTQKFCGYLHENAAVLRAVEQSFSSFHKNLKTDSLITLETVVGLKHFADAFHDYVNYLKKILPYHKLSMEEDCNSSTCSTTLQGHNHQVFNSLVHFFQVFNKIDSYVSALASASNLPGLLPVNYSVSFMQLTCFLEELNDAVKELSKHYHSKISIEHQLPTTSQTLKTTDECIMSTFVYLITTTGKIVKFMNNNLDFLTSKSVLRTRGATTATEADLTTSPIVISFRHQAVDYLSKIKAPCPESVPYSLAVHNNKVLAHSSQSKDTLSEQITQNQERMSKLEQAKEHWMLEAQLLQVKFEKESKRAELLEKEVHKLKLMPKLHESEDIKQPSSFSSISERPPTPPTDLGEVLTVTDETSEEQTRENLIKSHFTSRITELSSQLQLVDGKAASFGTECRSLYKRIKQADKNKSDLSMELQVAKGRVKEIQDELEVTKRNYETQLSMMSEHLCGMNEKLTTQQDEIEALKGRATKKGKK</sequence>
<dbReference type="SMART" id="SM01254">
    <property type="entry name" value="KLRAQ"/>
    <property type="match status" value="1"/>
</dbReference>
<dbReference type="Pfam" id="PF10212">
    <property type="entry name" value="PPP1R21_helical"/>
    <property type="match status" value="1"/>
</dbReference>
<evidence type="ECO:0000313" key="13">
    <source>
        <dbReference type="Proteomes" id="UP000001593"/>
    </source>
</evidence>
<evidence type="ECO:0000256" key="7">
    <source>
        <dbReference type="ARBA" id="ARBA00031617"/>
    </source>
</evidence>
<evidence type="ECO:0000256" key="4">
    <source>
        <dbReference type="ARBA" id="ARBA00022884"/>
    </source>
</evidence>
<feature type="coiled-coil region" evidence="9">
    <location>
        <begin position="550"/>
        <end position="605"/>
    </location>
</feature>
<evidence type="ECO:0000256" key="2">
    <source>
        <dbReference type="ARBA" id="ARBA00020102"/>
    </source>
</evidence>
<dbReference type="InterPro" id="IPR040024">
    <property type="entry name" value="PPP1R21"/>
</dbReference>
<protein>
    <recommendedName>
        <fullName evidence="2">Protein phosphatase 1 regulatory subunit 21</fullName>
    </recommendedName>
    <alternativeName>
        <fullName evidence="7">Coiled-coil domain-containing protein 128</fullName>
    </alternativeName>
    <alternativeName>
        <fullName evidence="8">Ferry endosomal RAB5 effector complex subunit 2</fullName>
    </alternativeName>
    <alternativeName>
        <fullName evidence="6">KLRAQ motif-containing protein 1</fullName>
    </alternativeName>
</protein>
<feature type="region of interest" description="Disordered" evidence="10">
    <location>
        <begin position="608"/>
        <end position="636"/>
    </location>
</feature>
<evidence type="ECO:0000259" key="11">
    <source>
        <dbReference type="SMART" id="SM01254"/>
    </source>
</evidence>
<evidence type="ECO:0000256" key="6">
    <source>
        <dbReference type="ARBA" id="ARBA00031361"/>
    </source>
</evidence>
<dbReference type="STRING" id="45351.A7S1B5"/>
<reference evidence="12 13" key="1">
    <citation type="journal article" date="2007" name="Science">
        <title>Sea anemone genome reveals ancestral eumetazoan gene repertoire and genomic organization.</title>
        <authorList>
            <person name="Putnam N.H."/>
            <person name="Srivastava M."/>
            <person name="Hellsten U."/>
            <person name="Dirks B."/>
            <person name="Chapman J."/>
            <person name="Salamov A."/>
            <person name="Terry A."/>
            <person name="Shapiro H."/>
            <person name="Lindquist E."/>
            <person name="Kapitonov V.V."/>
            <person name="Jurka J."/>
            <person name="Genikhovich G."/>
            <person name="Grigoriev I.V."/>
            <person name="Lucas S.M."/>
            <person name="Steele R.E."/>
            <person name="Finnerty J.R."/>
            <person name="Technau U."/>
            <person name="Martindale M.Q."/>
            <person name="Rokhsar D.S."/>
        </authorList>
    </citation>
    <scope>NUCLEOTIDE SEQUENCE [LARGE SCALE GENOMIC DNA]</scope>
    <source>
        <strain evidence="13">CH2 X CH6</strain>
    </source>
</reference>
<dbReference type="Pfam" id="PF21636">
    <property type="entry name" value="PPP1R21_C"/>
    <property type="match status" value="1"/>
</dbReference>
<keyword evidence="3" id="KW-0967">Endosome</keyword>
<keyword evidence="4" id="KW-0694">RNA-binding</keyword>